<dbReference type="OrthoDB" id="1427740at2"/>
<evidence type="ECO:0000313" key="1">
    <source>
        <dbReference type="EMBL" id="SDE04108.1"/>
    </source>
</evidence>
<dbReference type="RefSeq" id="WP_091866563.1">
    <property type="nucleotide sequence ID" value="NZ_FNAO01000003.1"/>
</dbReference>
<accession>A0A1G6ZN65</accession>
<dbReference type="EMBL" id="FNAO01000003">
    <property type="protein sequence ID" value="SDE04108.1"/>
    <property type="molecule type" value="Genomic_DNA"/>
</dbReference>
<sequence>MKLYYLIRYTLIFCLFSSFGPTQPCEYAGSNIAYVKAQTEKALEMEDLQLMRFHIYKALDAIVKSKRQLEDCACEDASERIIEVSELLKSATQTSSLTAARILLQKASHSAGEGLEALYGHEQHGSPYGTDHLTVNTTDIETGQNPSLPPDEKIVKQKIDSSLTKYSTSLQKVVNTVNCKEARAFATRIYENCEQQLLRSDLSEGKKYYNLRTKEITGKVLQQLGECVPNGQ</sequence>
<dbReference type="Proteomes" id="UP000199109">
    <property type="component" value="Unassembled WGS sequence"/>
</dbReference>
<dbReference type="AlphaFoldDB" id="A0A1G6ZN65"/>
<gene>
    <name evidence="1" type="ORF">SAMN05421636_10329</name>
</gene>
<name>A0A1G6ZN65_9FLAO</name>
<dbReference type="STRING" id="641691.SAMN05421636_10329"/>
<keyword evidence="2" id="KW-1185">Reference proteome</keyword>
<evidence type="ECO:0000313" key="2">
    <source>
        <dbReference type="Proteomes" id="UP000199109"/>
    </source>
</evidence>
<organism evidence="1 2">
    <name type="scientific">Pricia antarctica</name>
    <dbReference type="NCBI Taxonomy" id="641691"/>
    <lineage>
        <taxon>Bacteria</taxon>
        <taxon>Pseudomonadati</taxon>
        <taxon>Bacteroidota</taxon>
        <taxon>Flavobacteriia</taxon>
        <taxon>Flavobacteriales</taxon>
        <taxon>Flavobacteriaceae</taxon>
        <taxon>Pricia</taxon>
    </lineage>
</organism>
<protein>
    <submittedName>
        <fullName evidence="1">Uncharacterized protein</fullName>
    </submittedName>
</protein>
<reference evidence="1 2" key="1">
    <citation type="submission" date="2016-10" db="EMBL/GenBank/DDBJ databases">
        <authorList>
            <person name="de Groot N.N."/>
        </authorList>
    </citation>
    <scope>NUCLEOTIDE SEQUENCE [LARGE SCALE GENOMIC DNA]</scope>
    <source>
        <strain evidence="1 2">DSM 23421</strain>
    </source>
</reference>
<proteinExistence type="predicted"/>